<dbReference type="EMBL" id="FOYM01000004">
    <property type="protein sequence ID" value="SFQ99509.1"/>
    <property type="molecule type" value="Genomic_DNA"/>
</dbReference>
<comment type="subcellular location">
    <subcellularLocation>
        <location evidence="1">Cell membrane</location>
        <topology evidence="1">Multi-pass membrane protein</topology>
    </subcellularLocation>
</comment>
<feature type="transmembrane region" description="Helical" evidence="7">
    <location>
        <begin position="54"/>
        <end position="74"/>
    </location>
</feature>
<organism evidence="8 9">
    <name type="scientific">Desulfoscipio geothermicus DSM 3669</name>
    <dbReference type="NCBI Taxonomy" id="1121426"/>
    <lineage>
        <taxon>Bacteria</taxon>
        <taxon>Bacillati</taxon>
        <taxon>Bacillota</taxon>
        <taxon>Clostridia</taxon>
        <taxon>Eubacteriales</taxon>
        <taxon>Desulfallaceae</taxon>
        <taxon>Desulfoscipio</taxon>
    </lineage>
</organism>
<evidence type="ECO:0000313" key="8">
    <source>
        <dbReference type="EMBL" id="SFQ99509.1"/>
    </source>
</evidence>
<proteinExistence type="inferred from homology"/>
<keyword evidence="6 7" id="KW-0472">Membrane</keyword>
<feature type="transmembrane region" description="Helical" evidence="7">
    <location>
        <begin position="25"/>
        <end position="42"/>
    </location>
</feature>
<reference evidence="9" key="1">
    <citation type="submission" date="2016-10" db="EMBL/GenBank/DDBJ databases">
        <authorList>
            <person name="Varghese N."/>
            <person name="Submissions S."/>
        </authorList>
    </citation>
    <scope>NUCLEOTIDE SEQUENCE [LARGE SCALE GENOMIC DNA]</scope>
    <source>
        <strain evidence="9">DSM 3669</strain>
    </source>
</reference>
<feature type="transmembrane region" description="Helical" evidence="7">
    <location>
        <begin position="157"/>
        <end position="175"/>
    </location>
</feature>
<keyword evidence="4 7" id="KW-0812">Transmembrane</keyword>
<evidence type="ECO:0000256" key="2">
    <source>
        <dbReference type="ARBA" id="ARBA00006386"/>
    </source>
</evidence>
<dbReference type="InterPro" id="IPR005524">
    <property type="entry name" value="DUF318"/>
</dbReference>
<dbReference type="GO" id="GO:0005886">
    <property type="term" value="C:plasma membrane"/>
    <property type="evidence" value="ECO:0007669"/>
    <property type="project" value="UniProtKB-SubCell"/>
</dbReference>
<dbReference type="RefSeq" id="WP_245779629.1">
    <property type="nucleotide sequence ID" value="NZ_FOYM01000004.1"/>
</dbReference>
<name>A0A1I6D218_9FIRM</name>
<evidence type="ECO:0000256" key="6">
    <source>
        <dbReference type="ARBA" id="ARBA00023136"/>
    </source>
</evidence>
<evidence type="ECO:0000256" key="3">
    <source>
        <dbReference type="ARBA" id="ARBA00022475"/>
    </source>
</evidence>
<feature type="transmembrane region" description="Helical" evidence="7">
    <location>
        <begin position="95"/>
        <end position="121"/>
    </location>
</feature>
<keyword evidence="3" id="KW-1003">Cell membrane</keyword>
<accession>A0A1I6D218</accession>
<evidence type="ECO:0000256" key="4">
    <source>
        <dbReference type="ARBA" id="ARBA00022692"/>
    </source>
</evidence>
<evidence type="ECO:0000256" key="5">
    <source>
        <dbReference type="ARBA" id="ARBA00022989"/>
    </source>
</evidence>
<feature type="transmembrane region" description="Helical" evidence="7">
    <location>
        <begin position="127"/>
        <end position="145"/>
    </location>
</feature>
<comment type="similarity">
    <text evidence="2">Belongs to the UPF0718 family.</text>
</comment>
<dbReference type="Proteomes" id="UP000199584">
    <property type="component" value="Unassembled WGS sequence"/>
</dbReference>
<sequence>MKNQYKMKGDTPLNKECPQLKYKKYLLFLLVVIADGFLWYYYPDRGVSAITSAADYLIEMLLFIPPIFVLVGLLDVWVPRKIVEKHVGPESGIKGIIISILVATAAAGPLYAGFPVAYALLKKGCRMANAVIFLGTWATIKIPMLMMEIKFMGLSFALLRLVLTLPAIIITGYLLEKLLAGQPQAEVPPAEHV</sequence>
<keyword evidence="9" id="KW-1185">Reference proteome</keyword>
<gene>
    <name evidence="8" type="ORF">SAMN05660706_104116</name>
</gene>
<keyword evidence="5 7" id="KW-1133">Transmembrane helix</keyword>
<dbReference type="Pfam" id="PF03773">
    <property type="entry name" value="ArsP_1"/>
    <property type="match status" value="1"/>
</dbReference>
<evidence type="ECO:0000256" key="1">
    <source>
        <dbReference type="ARBA" id="ARBA00004651"/>
    </source>
</evidence>
<protein>
    <submittedName>
        <fullName evidence="8">Predicted permease</fullName>
    </submittedName>
</protein>
<evidence type="ECO:0000313" key="9">
    <source>
        <dbReference type="Proteomes" id="UP000199584"/>
    </source>
</evidence>
<dbReference type="AlphaFoldDB" id="A0A1I6D218"/>
<evidence type="ECO:0000256" key="7">
    <source>
        <dbReference type="SAM" id="Phobius"/>
    </source>
</evidence>
<dbReference type="STRING" id="39060.SAMN05660706_104116"/>